<comment type="caution">
    <text evidence="1">The sequence shown here is derived from an EMBL/GenBank/DDBJ whole genome shotgun (WGS) entry which is preliminary data.</text>
</comment>
<dbReference type="NCBIfam" id="TIGR02565">
    <property type="entry name" value="cas_Csy2"/>
    <property type="match status" value="1"/>
</dbReference>
<dbReference type="CDD" id="cd09736">
    <property type="entry name" value="Csy2_I-F"/>
    <property type="match status" value="1"/>
</dbReference>
<protein>
    <submittedName>
        <fullName evidence="1">Type I-F CRISPR-associated protein Csy2</fullName>
    </submittedName>
</protein>
<dbReference type="InterPro" id="IPR013398">
    <property type="entry name" value="CRISPR-assoc_prot_Csy2"/>
</dbReference>
<evidence type="ECO:0000313" key="1">
    <source>
        <dbReference type="EMBL" id="TKK23179.1"/>
    </source>
</evidence>
<reference evidence="1 2" key="1">
    <citation type="journal article" date="2019" name="Sci. Rep.">
        <title>Differences in resource use lead to coexistence of seed-transmitted microbial populations.</title>
        <authorList>
            <person name="Torres-Cortes G."/>
            <person name="Garcia B.J."/>
            <person name="Compant S."/>
            <person name="Rezki S."/>
            <person name="Jones P."/>
            <person name="Preveaux A."/>
            <person name="Briand M."/>
            <person name="Roulet A."/>
            <person name="Bouchez O."/>
            <person name="Jacobson D."/>
            <person name="Barret M."/>
        </authorList>
    </citation>
    <scope>NUCLEOTIDE SEQUENCE [LARGE SCALE GENOMIC DNA]</scope>
    <source>
        <strain evidence="1 2">CFBP13530</strain>
    </source>
</reference>
<accession>A0AB38P9J5</accession>
<proteinExistence type="predicted"/>
<evidence type="ECO:0000313" key="2">
    <source>
        <dbReference type="Proteomes" id="UP000306327"/>
    </source>
</evidence>
<organism evidence="1 2">
    <name type="scientific">Enterobacter cancerogenus</name>
    <dbReference type="NCBI Taxonomy" id="69218"/>
    <lineage>
        <taxon>Bacteria</taxon>
        <taxon>Pseudomonadati</taxon>
        <taxon>Pseudomonadota</taxon>
        <taxon>Gammaproteobacteria</taxon>
        <taxon>Enterobacterales</taxon>
        <taxon>Enterobacteriaceae</taxon>
        <taxon>Enterobacter</taxon>
        <taxon>Enterobacter cloacae complex</taxon>
    </lineage>
</organism>
<sequence>MSTLILLRHVRVENANAIAGITYGFPAITHFLGFTHALSRILTQTHGLTLEGCAVVSHGHQIHAHTSGRDYQFALTRNPLTREGKTASFNEEGRMHMTVSLLLECHGEIVNGDYGQQALAEFLKARCPTLRLAGGIIVSIKDIAVMDKPTTDEQLAYLKWQLTPGFVLRDRSAWLGEHHQNLLEDNPQATMLDAWLDFAALKFQAETPEEDDIQEGEPAAWQRVPKPYPGYLVPLMTGYQRISELYAPGVVTHARDDQTPFAFTEAVYGVGEWCGLHRITSLEDIFWRYHTTETGYYCQGANAPQAAKQHS</sequence>
<gene>
    <name evidence="1" type="primary">csy2</name>
    <name evidence="1" type="ORF">EcCFBP13530_03190</name>
</gene>
<dbReference type="RefSeq" id="WP_006174405.1">
    <property type="nucleotide sequence ID" value="NZ_CABKNU010000010.1"/>
</dbReference>
<dbReference type="AlphaFoldDB" id="A0AB38P9J5"/>
<dbReference type="Pfam" id="PF09614">
    <property type="entry name" value="Cas_Csy2"/>
    <property type="match status" value="1"/>
</dbReference>
<name>A0AB38P9J5_9ENTR</name>
<dbReference type="EMBL" id="QGAL01000001">
    <property type="protein sequence ID" value="TKK23179.1"/>
    <property type="molecule type" value="Genomic_DNA"/>
</dbReference>
<dbReference type="Proteomes" id="UP000306327">
    <property type="component" value="Unassembled WGS sequence"/>
</dbReference>